<feature type="transmembrane region" description="Helical" evidence="7">
    <location>
        <begin position="393"/>
        <end position="414"/>
    </location>
</feature>
<accession>A0A841JPA9</accession>
<evidence type="ECO:0000313" key="9">
    <source>
        <dbReference type="EMBL" id="MBB6143202.1"/>
    </source>
</evidence>
<feature type="transmembrane region" description="Helical" evidence="7">
    <location>
        <begin position="34"/>
        <end position="54"/>
    </location>
</feature>
<feature type="transmembrane region" description="Helical" evidence="7">
    <location>
        <begin position="519"/>
        <end position="540"/>
    </location>
</feature>
<reference evidence="9 10" key="1">
    <citation type="submission" date="2020-08" db="EMBL/GenBank/DDBJ databases">
        <title>Genomic Encyclopedia of Type Strains, Phase IV (KMG-IV): sequencing the most valuable type-strain genomes for metagenomic binning, comparative biology and taxonomic classification.</title>
        <authorList>
            <person name="Goeker M."/>
        </authorList>
    </citation>
    <scope>NUCLEOTIDE SEQUENCE [LARGE SCALE GENOMIC DNA]</scope>
    <source>
        <strain evidence="9 10">DSM 103733</strain>
    </source>
</reference>
<feature type="transmembrane region" description="Helical" evidence="7">
    <location>
        <begin position="295"/>
        <end position="313"/>
    </location>
</feature>
<feature type="transmembrane region" description="Helical" evidence="7">
    <location>
        <begin position="333"/>
        <end position="352"/>
    </location>
</feature>
<dbReference type="Gene3D" id="1.20.1250.20">
    <property type="entry name" value="MFS general substrate transporter like domains"/>
    <property type="match status" value="1"/>
</dbReference>
<feature type="transmembrane region" description="Helical" evidence="7">
    <location>
        <begin position="126"/>
        <end position="149"/>
    </location>
</feature>
<dbReference type="RefSeq" id="WP_231581606.1">
    <property type="nucleotide sequence ID" value="NZ_JACHEK010000002.1"/>
</dbReference>
<organism evidence="9 10">
    <name type="scientific">Silvibacterium bohemicum</name>
    <dbReference type="NCBI Taxonomy" id="1577686"/>
    <lineage>
        <taxon>Bacteria</taxon>
        <taxon>Pseudomonadati</taxon>
        <taxon>Acidobacteriota</taxon>
        <taxon>Terriglobia</taxon>
        <taxon>Terriglobales</taxon>
        <taxon>Acidobacteriaceae</taxon>
        <taxon>Silvibacterium</taxon>
    </lineage>
</organism>
<dbReference type="InterPro" id="IPR036259">
    <property type="entry name" value="MFS_trans_sf"/>
</dbReference>
<feature type="transmembrane region" description="Helical" evidence="7">
    <location>
        <begin position="359"/>
        <end position="378"/>
    </location>
</feature>
<comment type="subcellular location">
    <subcellularLocation>
        <location evidence="1">Membrane</location>
        <topology evidence="1">Multi-pass membrane protein</topology>
    </subcellularLocation>
</comment>
<feature type="transmembrane region" description="Helical" evidence="7">
    <location>
        <begin position="102"/>
        <end position="120"/>
    </location>
</feature>
<protein>
    <submittedName>
        <fullName evidence="9">DHA2 family multidrug resistance protein</fullName>
    </submittedName>
</protein>
<keyword evidence="4 7" id="KW-1133">Transmembrane helix</keyword>
<evidence type="ECO:0000313" key="10">
    <source>
        <dbReference type="Proteomes" id="UP000538666"/>
    </source>
</evidence>
<feature type="transmembrane region" description="Helical" evidence="7">
    <location>
        <begin position="74"/>
        <end position="95"/>
    </location>
</feature>
<dbReference type="InterPro" id="IPR020846">
    <property type="entry name" value="MFS_dom"/>
</dbReference>
<evidence type="ECO:0000256" key="6">
    <source>
        <dbReference type="SAM" id="MobiDB-lite"/>
    </source>
</evidence>
<evidence type="ECO:0000256" key="3">
    <source>
        <dbReference type="ARBA" id="ARBA00022692"/>
    </source>
</evidence>
<evidence type="ECO:0000256" key="4">
    <source>
        <dbReference type="ARBA" id="ARBA00022989"/>
    </source>
</evidence>
<dbReference type="Proteomes" id="UP000538666">
    <property type="component" value="Unassembled WGS sequence"/>
</dbReference>
<feature type="transmembrane region" description="Helical" evidence="7">
    <location>
        <begin position="188"/>
        <end position="208"/>
    </location>
</feature>
<feature type="transmembrane region" description="Helical" evidence="7">
    <location>
        <begin position="252"/>
        <end position="274"/>
    </location>
</feature>
<dbReference type="EMBL" id="JACHEK010000002">
    <property type="protein sequence ID" value="MBB6143202.1"/>
    <property type="molecule type" value="Genomic_DNA"/>
</dbReference>
<dbReference type="SUPFAM" id="SSF103473">
    <property type="entry name" value="MFS general substrate transporter"/>
    <property type="match status" value="1"/>
</dbReference>
<evidence type="ECO:0000256" key="2">
    <source>
        <dbReference type="ARBA" id="ARBA00022448"/>
    </source>
</evidence>
<evidence type="ECO:0000256" key="5">
    <source>
        <dbReference type="ARBA" id="ARBA00023136"/>
    </source>
</evidence>
<evidence type="ECO:0000259" key="8">
    <source>
        <dbReference type="PROSITE" id="PS50850"/>
    </source>
</evidence>
<gene>
    <name evidence="9" type="ORF">HNQ77_001146</name>
</gene>
<feature type="region of interest" description="Disordered" evidence="6">
    <location>
        <begin position="1"/>
        <end position="22"/>
    </location>
</feature>
<feature type="compositionally biased region" description="Low complexity" evidence="6">
    <location>
        <begin position="1"/>
        <end position="10"/>
    </location>
</feature>
<sequence length="550" mass="59191">MSEPATTAASPAPPEPPASAAVPAGHSAITTRPIIGVFGVLLGAMIATSMGRLISVGLVDLRGALHLGVDEASWIGTAFNAALMFIGPFSVYLGGLLGARRVLLGCAAAFTVISALLPFAPNLPVMLVLLTLAGLTAGTFYPLTLSFVLRNLPMRYVLLGIAMYAMDIVFTTNFATSLEAWYMDHLSWHWIFWNSAVLTPVMIVLIYFGIPWQPLPTPKEGQPKPNWRGFLYASLGFSLLYIALDQGQRLDWLHSGTIVALLVSGCFLILMSIVRHLVMPNPLIHLGFLTRRNTLLLGIVLVFFRFVLLATVVDIPSYLGSIKGYLPLQTGPVLLWVALPQCICGLLAMYLLKYIDARLMLTFGFGLVATACLINAHLSSAWSGANFTFSQSIMAVGQAFAFNGLVGSIVLEVVNTGALKRPIDVLTFAGYFQTVRLIGGEIGVAFMQHFLSIREQFHSNILGLGVQMGLPSTNQRLFGLTAGMLSRSPGSTTTAAGRAAEILGLQVKQQAFTLAITDCFMLVASSIVLCMIVIACMAPVPTQYRQVMKA</sequence>
<dbReference type="InterPro" id="IPR011701">
    <property type="entry name" value="MFS"/>
</dbReference>
<keyword evidence="2" id="KW-0813">Transport</keyword>
<dbReference type="PANTHER" id="PTHR42718:SF9">
    <property type="entry name" value="MAJOR FACILITATOR SUPERFAMILY MULTIDRUG TRANSPORTER MFSC"/>
    <property type="match status" value="1"/>
</dbReference>
<proteinExistence type="predicted"/>
<dbReference type="PANTHER" id="PTHR42718">
    <property type="entry name" value="MAJOR FACILITATOR SUPERFAMILY MULTIDRUG TRANSPORTER MFSC"/>
    <property type="match status" value="1"/>
</dbReference>
<evidence type="ECO:0000256" key="1">
    <source>
        <dbReference type="ARBA" id="ARBA00004141"/>
    </source>
</evidence>
<dbReference type="PROSITE" id="PS50850">
    <property type="entry name" value="MFS"/>
    <property type="match status" value="1"/>
</dbReference>
<feature type="transmembrane region" description="Helical" evidence="7">
    <location>
        <begin position="156"/>
        <end position="176"/>
    </location>
</feature>
<keyword evidence="10" id="KW-1185">Reference proteome</keyword>
<dbReference type="Pfam" id="PF07690">
    <property type="entry name" value="MFS_1"/>
    <property type="match status" value="1"/>
</dbReference>
<dbReference type="GO" id="GO:0022857">
    <property type="term" value="F:transmembrane transporter activity"/>
    <property type="evidence" value="ECO:0007669"/>
    <property type="project" value="InterPro"/>
</dbReference>
<feature type="transmembrane region" description="Helical" evidence="7">
    <location>
        <begin position="229"/>
        <end position="246"/>
    </location>
</feature>
<name>A0A841JPA9_9BACT</name>
<dbReference type="GO" id="GO:0016020">
    <property type="term" value="C:membrane"/>
    <property type="evidence" value="ECO:0007669"/>
    <property type="project" value="UniProtKB-SubCell"/>
</dbReference>
<keyword evidence="3 7" id="KW-0812">Transmembrane</keyword>
<comment type="caution">
    <text evidence="9">The sequence shown here is derived from an EMBL/GenBank/DDBJ whole genome shotgun (WGS) entry which is preliminary data.</text>
</comment>
<keyword evidence="5 7" id="KW-0472">Membrane</keyword>
<feature type="domain" description="Major facilitator superfamily (MFS) profile" evidence="8">
    <location>
        <begin position="36"/>
        <end position="542"/>
    </location>
</feature>
<evidence type="ECO:0000256" key="7">
    <source>
        <dbReference type="SAM" id="Phobius"/>
    </source>
</evidence>
<dbReference type="AlphaFoldDB" id="A0A841JPA9"/>